<evidence type="ECO:0000259" key="1">
    <source>
        <dbReference type="Pfam" id="PF20075"/>
    </source>
</evidence>
<dbReference type="InterPro" id="IPR045526">
    <property type="entry name" value="DUF6471"/>
</dbReference>
<dbReference type="Proteomes" id="UP000271868">
    <property type="component" value="Unassembled WGS sequence"/>
</dbReference>
<dbReference type="RefSeq" id="WP_123676465.1">
    <property type="nucleotide sequence ID" value="NZ_RJVL01000007.1"/>
</dbReference>
<comment type="caution">
    <text evidence="2">The sequence shown here is derived from an EMBL/GenBank/DDBJ whole genome shotgun (WGS) entry which is preliminary data.</text>
</comment>
<keyword evidence="3" id="KW-1185">Reference proteome</keyword>
<dbReference type="EMBL" id="RJVL01000007">
    <property type="protein sequence ID" value="ROR40294.1"/>
    <property type="molecule type" value="Genomic_DNA"/>
</dbReference>
<dbReference type="Pfam" id="PF20075">
    <property type="entry name" value="DUF6471"/>
    <property type="match status" value="1"/>
</dbReference>
<evidence type="ECO:0000313" key="3">
    <source>
        <dbReference type="Proteomes" id="UP000271868"/>
    </source>
</evidence>
<sequence>MATPTTLASTSEASAWEVWEEEAAETLLDEMRKHRMSYKALSKALERLGIYESAAQLNRKVNRKKFSAAFLLACLEALEPEEEPNARPLGLPTDKQGSN</sequence>
<dbReference type="AlphaFoldDB" id="A0AAX1WRK2"/>
<protein>
    <recommendedName>
        <fullName evidence="1">DUF6471 domain-containing protein</fullName>
    </recommendedName>
</protein>
<organism evidence="2 3">
    <name type="scientific">Diaphorobacter nitroreducens</name>
    <dbReference type="NCBI Taxonomy" id="164759"/>
    <lineage>
        <taxon>Bacteria</taxon>
        <taxon>Pseudomonadati</taxon>
        <taxon>Pseudomonadota</taxon>
        <taxon>Betaproteobacteria</taxon>
        <taxon>Burkholderiales</taxon>
        <taxon>Comamonadaceae</taxon>
        <taxon>Diaphorobacter</taxon>
    </lineage>
</organism>
<accession>A0AAX1WRK2</accession>
<proteinExistence type="predicted"/>
<feature type="domain" description="DUF6471" evidence="1">
    <location>
        <begin position="19"/>
        <end position="79"/>
    </location>
</feature>
<reference evidence="2 3" key="1">
    <citation type="submission" date="2018-11" db="EMBL/GenBank/DDBJ databases">
        <title>Genomic Encyclopedia of Type Strains, Phase IV (KMG-IV): sequencing the most valuable type-strain genomes for metagenomic binning, comparative biology and taxonomic classification.</title>
        <authorList>
            <person name="Goeker M."/>
        </authorList>
    </citation>
    <scope>NUCLEOTIDE SEQUENCE [LARGE SCALE GENOMIC DNA]</scope>
    <source>
        <strain evidence="2 3">DSM 15985</strain>
    </source>
</reference>
<gene>
    <name evidence="2" type="ORF">EDC60_2814</name>
</gene>
<evidence type="ECO:0000313" key="2">
    <source>
        <dbReference type="EMBL" id="ROR40294.1"/>
    </source>
</evidence>
<name>A0AAX1WRK2_9BURK</name>